<dbReference type="Pfam" id="PF00780">
    <property type="entry name" value="CNH"/>
    <property type="match status" value="1"/>
</dbReference>
<dbReference type="FunFam" id="3.40.50.11210:FF:000006">
    <property type="entry name" value="GTPase-activating Rap/Ran-GAP domain-like protein 3 isoform X1"/>
    <property type="match status" value="1"/>
</dbReference>
<reference evidence="7" key="1">
    <citation type="submission" date="2025-08" db="UniProtKB">
        <authorList>
            <consortium name="Ensembl"/>
        </authorList>
    </citation>
    <scope>IDENTIFICATION</scope>
</reference>
<keyword evidence="1" id="KW-0343">GTPase activation</keyword>
<comment type="similarity">
    <text evidence="2">Belongs to the GARNL3 family.</text>
</comment>
<evidence type="ECO:0000256" key="4">
    <source>
        <dbReference type="SAM" id="MobiDB-lite"/>
    </source>
</evidence>
<dbReference type="Pfam" id="PF02145">
    <property type="entry name" value="Rap_GAP"/>
    <property type="match status" value="1"/>
</dbReference>
<dbReference type="PANTHER" id="PTHR15711">
    <property type="entry name" value="RAP GTPASE-ACTIVATING PROTEIN"/>
    <property type="match status" value="1"/>
</dbReference>
<dbReference type="InterPro" id="IPR035974">
    <property type="entry name" value="Rap/Ran-GAP_sf"/>
</dbReference>
<sequence>NFSTCHVHINTTYLGLTHFCSSSVSEDLGCRRGEFSRKHYGSVELLISSDADGAIQRAGRFRVENGSSDENTDYTPGTWCRTDVHLENPEYHTRWYFKYFLGKVHQNYVGTDAEKNPFFLSVVLSDQNNQRVPQYRSVLWKKTGTQKICLPYSPTKTLSVKSILSAMSLDKFEKSPREILHPEIQKGSVNFKFGVLYAKDGQLTDDEMFSNETGSESFQRFLSLMGDTITLKGWTGYRGGLDTKNDTTGICSVYTVYQGHEIMFHVSTMLPYSKENKQQVERKRHIGNDIVTIVFQEGDESSSAFKPSMIRSHFTHIFALVRYNKQNDSYRLKIFSEESVPLFGPPLPSPPVFTDHQEFRDFVLVKLINGEKATLETPTFAQKRQRTLDMLIRSLYQDLMPDLHKNMLNRRSFSDVLPESPKSARKKEEARQAEFVRLGQALKLKSIVKGDAPTSLAATGLCKKEPWESQCFCNNFPYEVVCADSWGQSLLVSTDVGVLLIDDGQPSIQVFDKTLQVKQMHVLEALDLLITRADRGKDSRLLVFRLSAVQKGIETKQMAKNKYDCRENKLEKTKGCHLYAINTHHSSELRIVVAIRNKLLLITKKYNRYNSLTNTSLMSPPSESPVEEFQYIREICLSDTPVIMTLVDGPTGDNDNMICVAFRHQFDLINESTGESYRLHHVEASRVNFVAVIDVYEDGEAGLLLCYNYVCCYRKLCPFNGGSPLVQPSASDFHFSWNQVPYSVVCAFPYILAFTTDSIEIRLVVNGNLVHTAVVPELQLVASRLDIYFKATAVAVGSSNSSSKETSSKSSPQTPIAHETPEFPLSSTEGEVRYKNLYKIPLSNLVGRSIERPLKSPLVPKVIATPTPSGITSVPVTHSLSLSRMEIKEIAIRTRKELLGRISLFLVVVISCYLYHLEILGHPLDSGD</sequence>
<dbReference type="GO" id="GO:0005096">
    <property type="term" value="F:GTPase activator activity"/>
    <property type="evidence" value="ECO:0007669"/>
    <property type="project" value="UniProtKB-KW"/>
</dbReference>
<dbReference type="PANTHER" id="PTHR15711:SF62">
    <property type="entry name" value="GTPASE-ACTIVATING RAP_RAN-GAP DOMAIN-LIKE PROTEIN 3"/>
    <property type="match status" value="1"/>
</dbReference>
<keyword evidence="8" id="KW-1185">Reference proteome</keyword>
<evidence type="ECO:0000313" key="7">
    <source>
        <dbReference type="Ensembl" id="ENSCPRP00005015895.1"/>
    </source>
</evidence>
<dbReference type="Proteomes" id="UP000594220">
    <property type="component" value="Unplaced"/>
</dbReference>
<feature type="region of interest" description="Disordered" evidence="4">
    <location>
        <begin position="799"/>
        <end position="823"/>
    </location>
</feature>
<dbReference type="InterPro" id="IPR001180">
    <property type="entry name" value="CNH_dom"/>
</dbReference>
<accession>A0A7M4EYU8</accession>
<evidence type="ECO:0000256" key="3">
    <source>
        <dbReference type="ARBA" id="ARBA00069072"/>
    </source>
</evidence>
<dbReference type="SUPFAM" id="SSF111347">
    <property type="entry name" value="Rap/Ran-GAP"/>
    <property type="match status" value="1"/>
</dbReference>
<feature type="domain" description="CNH" evidence="6">
    <location>
        <begin position="477"/>
        <end position="788"/>
    </location>
</feature>
<proteinExistence type="inferred from homology"/>
<organism evidence="7 8">
    <name type="scientific">Crocodylus porosus</name>
    <name type="common">Saltwater crocodile</name>
    <name type="synonym">Estuarine crocodile</name>
    <dbReference type="NCBI Taxonomy" id="8502"/>
    <lineage>
        <taxon>Eukaryota</taxon>
        <taxon>Metazoa</taxon>
        <taxon>Chordata</taxon>
        <taxon>Craniata</taxon>
        <taxon>Vertebrata</taxon>
        <taxon>Euteleostomi</taxon>
        <taxon>Archelosauria</taxon>
        <taxon>Archosauria</taxon>
        <taxon>Crocodylia</taxon>
        <taxon>Longirostres</taxon>
        <taxon>Crocodylidae</taxon>
        <taxon>Crocodylus</taxon>
    </lineage>
</organism>
<evidence type="ECO:0000256" key="2">
    <source>
        <dbReference type="ARBA" id="ARBA00060925"/>
    </source>
</evidence>
<protein>
    <recommendedName>
        <fullName evidence="3">GTPase-activating Rap/Ran-GAP domain-like protein 3</fullName>
    </recommendedName>
</protein>
<evidence type="ECO:0000256" key="1">
    <source>
        <dbReference type="ARBA" id="ARBA00022468"/>
    </source>
</evidence>
<reference evidence="7" key="2">
    <citation type="submission" date="2025-09" db="UniProtKB">
        <authorList>
            <consortium name="Ensembl"/>
        </authorList>
    </citation>
    <scope>IDENTIFICATION</scope>
</reference>
<dbReference type="InterPro" id="IPR000331">
    <property type="entry name" value="Rap/Ran_GAP_dom"/>
</dbReference>
<evidence type="ECO:0000259" key="5">
    <source>
        <dbReference type="PROSITE" id="PS50085"/>
    </source>
</evidence>
<dbReference type="PROSITE" id="PS50219">
    <property type="entry name" value="CNH"/>
    <property type="match status" value="1"/>
</dbReference>
<dbReference type="PROSITE" id="PS50085">
    <property type="entry name" value="RAPGAP"/>
    <property type="match status" value="1"/>
</dbReference>
<evidence type="ECO:0000259" key="6">
    <source>
        <dbReference type="PROSITE" id="PS50219"/>
    </source>
</evidence>
<feature type="domain" description="Rap-GAP" evidence="5">
    <location>
        <begin position="179"/>
        <end position="395"/>
    </location>
</feature>
<dbReference type="SMART" id="SM00036">
    <property type="entry name" value="CNH"/>
    <property type="match status" value="1"/>
</dbReference>
<dbReference type="AlphaFoldDB" id="A0A7M4EYU8"/>
<gene>
    <name evidence="7" type="primary">GARNL3</name>
</gene>
<dbReference type="InterPro" id="IPR050989">
    <property type="entry name" value="Rap1_Ran_GAP"/>
</dbReference>
<dbReference type="Gene3D" id="3.40.50.11210">
    <property type="entry name" value="Rap/Ran-GAP"/>
    <property type="match status" value="1"/>
</dbReference>
<name>A0A7M4EYU8_CROPO</name>
<dbReference type="GeneTree" id="ENSGT00940000159362"/>
<dbReference type="Ensembl" id="ENSCPRT00005018618.1">
    <property type="protein sequence ID" value="ENSCPRP00005015895.1"/>
    <property type="gene ID" value="ENSCPRG00005010959.1"/>
</dbReference>
<evidence type="ECO:0000313" key="8">
    <source>
        <dbReference type="Proteomes" id="UP000594220"/>
    </source>
</evidence>
<dbReference type="GO" id="GO:0051056">
    <property type="term" value="P:regulation of small GTPase mediated signal transduction"/>
    <property type="evidence" value="ECO:0007669"/>
    <property type="project" value="InterPro"/>
</dbReference>
<feature type="compositionally biased region" description="Low complexity" evidence="4">
    <location>
        <begin position="799"/>
        <end position="811"/>
    </location>
</feature>